<dbReference type="NCBIfam" id="TIGR01507">
    <property type="entry name" value="hopene_cyclase"/>
    <property type="match status" value="1"/>
</dbReference>
<evidence type="ECO:0000313" key="9">
    <source>
        <dbReference type="Proteomes" id="UP000249915"/>
    </source>
</evidence>
<sequence length="644" mass="71977">MTTSAERDLALTEPAASVPQRAREAADRARAYLLSLQHAEGWWKGELETNVTMDAEDLMLRQFLGISDERVTEESARWIRSCQRADGTWANFHDGPADLSTTVEAYTALRMAGDPPGAEHLRRAREYILDHGGIEATRVFTRIWLALFGEWSWDRLPVLPPELVLLPDWFPLNVYDWACWARQTVVPLTVVGSARPRRPLGVSVQELRTGTPVPEPDSLLTWAGAFQRLDSVLHRLEKVPVKPLRGLALAKAERWILDRQEADGGWGGIQPPWVYSILALHLRGYGTDHPVIRKALDGLDGFTVRERTADGWVRRLEACQSPVWDTALAITALLDSGLPPADPALVRAADWMLAEEIRTEGDWQVRRPQLQPSGWAFEFANDHYPDTDDTAEVVLGLRRVEYPYPERMRETLDRATAWLTGMQSRDGGWGAFDADNTRTLCEKLPFCDFGAVIDPPSADVTAHVVEMLAARGLAHTRPARRGVRWLLDRQEADGSWFGRWGANHVYGTGAVVPALIACGLPATHRAIRRAVDWLARHQNRDGGWGEDLRSYTDPAWIGKGTSTASQTAWALLALLAAGEHGTMVERGVDWLARTQRADGGWDEPQFTGTGFPGDFYINYHLYRLVFPLTALGRYVEVTTHEPTG</sequence>
<dbReference type="InterPro" id="IPR032696">
    <property type="entry name" value="SQ_cyclase_C"/>
</dbReference>
<feature type="region of interest" description="Disordered" evidence="5">
    <location>
        <begin position="1"/>
        <end position="22"/>
    </location>
</feature>
<comment type="caution">
    <text evidence="8">The sequence shown here is derived from an EMBL/GenBank/DDBJ whole genome shotgun (WGS) entry which is preliminary data.</text>
</comment>
<protein>
    <submittedName>
        <fullName evidence="8">Squalene-hopene cyclase</fullName>
    </submittedName>
</protein>
<feature type="domain" description="Squalene cyclase C-terminal" evidence="6">
    <location>
        <begin position="321"/>
        <end position="635"/>
    </location>
</feature>
<dbReference type="Gene3D" id="1.50.10.20">
    <property type="match status" value="2"/>
</dbReference>
<dbReference type="SUPFAM" id="SSF48239">
    <property type="entry name" value="Terpenoid cyclases/Protein prenyltransferases"/>
    <property type="match status" value="2"/>
</dbReference>
<dbReference type="Pfam" id="PF13249">
    <property type="entry name" value="SQHop_cyclase_N"/>
    <property type="match status" value="1"/>
</dbReference>
<accession>A0A2V4AP96</accession>
<dbReference type="PANTHER" id="PTHR11764">
    <property type="entry name" value="TERPENE CYCLASE/MUTASE FAMILY MEMBER"/>
    <property type="match status" value="1"/>
</dbReference>
<reference evidence="8 9" key="1">
    <citation type="submission" date="2016-07" db="EMBL/GenBank/DDBJ databases">
        <title>Draft genome sequence of Prauserella muralis DSM 45305, isolated from a mould-covered wall in an indoor environment.</title>
        <authorList>
            <person name="Ruckert C."/>
            <person name="Albersmeier A."/>
            <person name="Jiang C.-L."/>
            <person name="Jiang Y."/>
            <person name="Kalinowski J."/>
            <person name="Schneider O."/>
            <person name="Winkler A."/>
            <person name="Zotchev S.B."/>
        </authorList>
    </citation>
    <scope>NUCLEOTIDE SEQUENCE [LARGE SCALE GENOMIC DNA]</scope>
    <source>
        <strain evidence="8 9">DSM 45305</strain>
    </source>
</reference>
<dbReference type="NCBIfam" id="TIGR01787">
    <property type="entry name" value="squalene_cyclas"/>
    <property type="match status" value="1"/>
</dbReference>
<evidence type="ECO:0000313" key="8">
    <source>
        <dbReference type="EMBL" id="PXY22278.1"/>
    </source>
</evidence>
<evidence type="ECO:0000259" key="7">
    <source>
        <dbReference type="Pfam" id="PF13249"/>
    </source>
</evidence>
<dbReference type="InterPro" id="IPR018333">
    <property type="entry name" value="Squalene_cyclase"/>
</dbReference>
<feature type="compositionally biased region" description="Basic and acidic residues" evidence="5">
    <location>
        <begin position="1"/>
        <end position="10"/>
    </location>
</feature>
<evidence type="ECO:0000256" key="5">
    <source>
        <dbReference type="SAM" id="MobiDB-lite"/>
    </source>
</evidence>
<gene>
    <name evidence="8" type="ORF">BAY60_20585</name>
</gene>
<dbReference type="RefSeq" id="WP_112282882.1">
    <property type="nucleotide sequence ID" value="NZ_MASW01000005.1"/>
</dbReference>
<keyword evidence="9" id="KW-1185">Reference proteome</keyword>
<evidence type="ECO:0000259" key="6">
    <source>
        <dbReference type="Pfam" id="PF13243"/>
    </source>
</evidence>
<dbReference type="OrthoDB" id="9758578at2"/>
<dbReference type="SFLD" id="SFLDG01016">
    <property type="entry name" value="Prenyltransferase_Like_2"/>
    <property type="match status" value="1"/>
</dbReference>
<keyword evidence="3" id="KW-0677">Repeat</keyword>
<dbReference type="CDD" id="cd02892">
    <property type="entry name" value="SQCY_1"/>
    <property type="match status" value="1"/>
</dbReference>
<comment type="similarity">
    <text evidence="2">Belongs to the terpene cyclase/mutase family.</text>
</comment>
<dbReference type="Pfam" id="PF13243">
    <property type="entry name" value="SQHop_cyclase_C"/>
    <property type="match status" value="1"/>
</dbReference>
<dbReference type="GO" id="GO:0016104">
    <property type="term" value="P:triterpenoid biosynthetic process"/>
    <property type="evidence" value="ECO:0007669"/>
    <property type="project" value="InterPro"/>
</dbReference>
<evidence type="ECO:0000256" key="2">
    <source>
        <dbReference type="ARBA" id="ARBA00009755"/>
    </source>
</evidence>
<dbReference type="UniPathway" id="UPA00337"/>
<dbReference type="GO" id="GO:0016866">
    <property type="term" value="F:intramolecular transferase activity"/>
    <property type="evidence" value="ECO:0007669"/>
    <property type="project" value="InterPro"/>
</dbReference>
<feature type="domain" description="Squalene cyclase N-terminal" evidence="7">
    <location>
        <begin position="27"/>
        <end position="307"/>
    </location>
</feature>
<comment type="pathway">
    <text evidence="1">Secondary metabolite biosynthesis; hopanoid biosynthesis.</text>
</comment>
<dbReference type="EMBL" id="MASW01000005">
    <property type="protein sequence ID" value="PXY22278.1"/>
    <property type="molecule type" value="Genomic_DNA"/>
</dbReference>
<evidence type="ECO:0000256" key="3">
    <source>
        <dbReference type="ARBA" id="ARBA00022737"/>
    </source>
</evidence>
<proteinExistence type="inferred from homology"/>
<dbReference type="PANTHER" id="PTHR11764:SF20">
    <property type="entry name" value="LANOSTEROL SYNTHASE"/>
    <property type="match status" value="1"/>
</dbReference>
<evidence type="ECO:0000256" key="1">
    <source>
        <dbReference type="ARBA" id="ARBA00004999"/>
    </source>
</evidence>
<name>A0A2V4AP96_9PSEU</name>
<dbReference type="InterPro" id="IPR008930">
    <property type="entry name" value="Terpenoid_cyclase/PrenylTrfase"/>
</dbReference>
<keyword evidence="4" id="KW-0413">Isomerase</keyword>
<organism evidence="8 9">
    <name type="scientific">Prauserella muralis</name>
    <dbReference type="NCBI Taxonomy" id="588067"/>
    <lineage>
        <taxon>Bacteria</taxon>
        <taxon>Bacillati</taxon>
        <taxon>Actinomycetota</taxon>
        <taxon>Actinomycetes</taxon>
        <taxon>Pseudonocardiales</taxon>
        <taxon>Pseudonocardiaceae</taxon>
        <taxon>Prauserella</taxon>
    </lineage>
</organism>
<dbReference type="InterPro" id="IPR006400">
    <property type="entry name" value="Hopene-cyclase"/>
</dbReference>
<dbReference type="GO" id="GO:0005811">
    <property type="term" value="C:lipid droplet"/>
    <property type="evidence" value="ECO:0007669"/>
    <property type="project" value="InterPro"/>
</dbReference>
<dbReference type="AlphaFoldDB" id="A0A2V4AP96"/>
<evidence type="ECO:0000256" key="4">
    <source>
        <dbReference type="ARBA" id="ARBA00023235"/>
    </source>
</evidence>
<dbReference type="Proteomes" id="UP000249915">
    <property type="component" value="Unassembled WGS sequence"/>
</dbReference>
<dbReference type="InterPro" id="IPR032697">
    <property type="entry name" value="SQ_cyclase_N"/>
</dbReference>